<keyword evidence="1" id="KW-0472">Membrane</keyword>
<dbReference type="RefSeq" id="WP_089968835.1">
    <property type="nucleotide sequence ID" value="NZ_FNJM01000004.1"/>
</dbReference>
<keyword evidence="1" id="KW-0812">Transmembrane</keyword>
<name>A0A1H0S8X0_9CLOT</name>
<gene>
    <name evidence="3" type="ORF">SAMN04488529_104202</name>
</gene>
<dbReference type="PANTHER" id="PTHR40038">
    <property type="entry name" value="MEMBRANE-ASSOCIATED PROTEIN TCAA"/>
    <property type="match status" value="1"/>
</dbReference>
<dbReference type="PANTHER" id="PTHR40038:SF1">
    <property type="entry name" value="MEMBRANE-ASSOCIATED PROTEIN TCAA"/>
    <property type="match status" value="1"/>
</dbReference>
<evidence type="ECO:0000313" key="3">
    <source>
        <dbReference type="EMBL" id="SDP37658.1"/>
    </source>
</evidence>
<organism evidence="3 4">
    <name type="scientific">Clostridium gasigenes</name>
    <dbReference type="NCBI Taxonomy" id="94869"/>
    <lineage>
        <taxon>Bacteria</taxon>
        <taxon>Bacillati</taxon>
        <taxon>Bacillota</taxon>
        <taxon>Clostridia</taxon>
        <taxon>Eubacteriales</taxon>
        <taxon>Clostridiaceae</taxon>
        <taxon>Clostridium</taxon>
    </lineage>
</organism>
<dbReference type="EMBL" id="FNJM01000004">
    <property type="protein sequence ID" value="SDP37658.1"/>
    <property type="molecule type" value="Genomic_DNA"/>
</dbReference>
<dbReference type="Pfam" id="PF22820">
    <property type="entry name" value="TcaA_3rd_4th"/>
    <property type="match status" value="1"/>
</dbReference>
<dbReference type="Proteomes" id="UP000198597">
    <property type="component" value="Unassembled WGS sequence"/>
</dbReference>
<dbReference type="STRING" id="94869.SAMN04488529_104202"/>
<protein>
    <recommendedName>
        <fullName evidence="2">TcaA 4th domain-containing protein</fullName>
    </recommendedName>
</protein>
<dbReference type="InterPro" id="IPR054530">
    <property type="entry name" value="TcaA_4th"/>
</dbReference>
<keyword evidence="1" id="KW-1133">Transmembrane helix</keyword>
<keyword evidence="4" id="KW-1185">Reference proteome</keyword>
<reference evidence="3 4" key="1">
    <citation type="submission" date="2016-10" db="EMBL/GenBank/DDBJ databases">
        <authorList>
            <person name="de Groot N.N."/>
        </authorList>
    </citation>
    <scope>NUCLEOTIDE SEQUENCE [LARGE SCALE GENOMIC DNA]</scope>
    <source>
        <strain evidence="3 4">DSM 12272</strain>
    </source>
</reference>
<proteinExistence type="predicted"/>
<evidence type="ECO:0000313" key="4">
    <source>
        <dbReference type="Proteomes" id="UP000198597"/>
    </source>
</evidence>
<feature type="domain" description="TcaA 4th" evidence="2">
    <location>
        <begin position="216"/>
        <end position="284"/>
    </location>
</feature>
<dbReference type="AlphaFoldDB" id="A0A1H0S8X0"/>
<feature type="transmembrane region" description="Helical" evidence="1">
    <location>
        <begin position="39"/>
        <end position="60"/>
    </location>
</feature>
<dbReference type="OrthoDB" id="1895190at2"/>
<accession>A0A1H0S8X0</accession>
<evidence type="ECO:0000256" key="1">
    <source>
        <dbReference type="SAM" id="Phobius"/>
    </source>
</evidence>
<evidence type="ECO:0000259" key="2">
    <source>
        <dbReference type="Pfam" id="PF22820"/>
    </source>
</evidence>
<sequence length="416" mass="47954">MKKNNEILSKVKDYINNFKLELGKINKESIVSFIKVRKYLITSISIIIIILLMVSGKVFITSEDKLLNDLEISMKQGNSSKIYGDILVADKKVSRSELDPLIKYYNSDTTKINKVLSELKTSGVGEVFTIKSNKKGIWKDYYLEVNTVDIKVNCNFSNAKIFVDSNELNEDNRSSGIVPGLYKIKAILKTNYGDVEKEIEVSLIQNEEVSINLEAVDLNITSNFNDAKVLINDKDINKKVSEIGDYGPIPTNESIDIGIQREFPWGIIKSEKIKVNDSPNINIDINMVNEELTTQIELSINKFYESVFNALNKRDYRLIVLTNEEIQRKIYDEINKKSLIFKNNYEISELETKIENSEFKYEDNLYKAQIVIKINYSIDKKMFLLSKNREESMFLTNMELVGNEWVIKEIQKFGLE</sequence>